<dbReference type="Gene3D" id="3.80.10.10">
    <property type="entry name" value="Ribonuclease Inhibitor"/>
    <property type="match status" value="1"/>
</dbReference>
<dbReference type="Proteomes" id="UP001215598">
    <property type="component" value="Unassembled WGS sequence"/>
</dbReference>
<protein>
    <submittedName>
        <fullName evidence="1">Uncharacterized protein</fullName>
    </submittedName>
</protein>
<dbReference type="SUPFAM" id="SSF52047">
    <property type="entry name" value="RNI-like"/>
    <property type="match status" value="1"/>
</dbReference>
<dbReference type="EMBL" id="JARKIB010000012">
    <property type="protein sequence ID" value="KAJ7773985.1"/>
    <property type="molecule type" value="Genomic_DNA"/>
</dbReference>
<reference evidence="1" key="1">
    <citation type="submission" date="2023-03" db="EMBL/GenBank/DDBJ databases">
        <title>Massive genome expansion in bonnet fungi (Mycena s.s.) driven by repeated elements and novel gene families across ecological guilds.</title>
        <authorList>
            <consortium name="Lawrence Berkeley National Laboratory"/>
            <person name="Harder C.B."/>
            <person name="Miyauchi S."/>
            <person name="Viragh M."/>
            <person name="Kuo A."/>
            <person name="Thoen E."/>
            <person name="Andreopoulos B."/>
            <person name="Lu D."/>
            <person name="Skrede I."/>
            <person name="Drula E."/>
            <person name="Henrissat B."/>
            <person name="Morin E."/>
            <person name="Kohler A."/>
            <person name="Barry K."/>
            <person name="LaButti K."/>
            <person name="Morin E."/>
            <person name="Salamov A."/>
            <person name="Lipzen A."/>
            <person name="Mereny Z."/>
            <person name="Hegedus B."/>
            <person name="Baldrian P."/>
            <person name="Stursova M."/>
            <person name="Weitz H."/>
            <person name="Taylor A."/>
            <person name="Grigoriev I.V."/>
            <person name="Nagy L.G."/>
            <person name="Martin F."/>
            <person name="Kauserud H."/>
        </authorList>
    </citation>
    <scope>NUCLEOTIDE SEQUENCE</scope>
    <source>
        <strain evidence="1">CBHHK182m</strain>
    </source>
</reference>
<name>A0AAD7K1V1_9AGAR</name>
<accession>A0AAD7K1V1</accession>
<evidence type="ECO:0000313" key="2">
    <source>
        <dbReference type="Proteomes" id="UP001215598"/>
    </source>
</evidence>
<organism evidence="1 2">
    <name type="scientific">Mycena metata</name>
    <dbReference type="NCBI Taxonomy" id="1033252"/>
    <lineage>
        <taxon>Eukaryota</taxon>
        <taxon>Fungi</taxon>
        <taxon>Dikarya</taxon>
        <taxon>Basidiomycota</taxon>
        <taxon>Agaricomycotina</taxon>
        <taxon>Agaricomycetes</taxon>
        <taxon>Agaricomycetidae</taxon>
        <taxon>Agaricales</taxon>
        <taxon>Marasmiineae</taxon>
        <taxon>Mycenaceae</taxon>
        <taxon>Mycena</taxon>
    </lineage>
</organism>
<keyword evidence="2" id="KW-1185">Reference proteome</keyword>
<dbReference type="InterPro" id="IPR032675">
    <property type="entry name" value="LRR_dom_sf"/>
</dbReference>
<gene>
    <name evidence="1" type="ORF">B0H16DRAFT_115870</name>
</gene>
<dbReference type="AlphaFoldDB" id="A0AAD7K1V1"/>
<proteinExistence type="predicted"/>
<sequence length="290" mass="32842">MSLTPRDVETDLPIELEREIFERAAFLAPECMPKLLLVGRRVKIWIEPLMYRILSIHPLQQRTVIRRTLKGILKAMQVKPLAFFRQHVRSVCFVRNDSTADIWSVLATCTGTTNLALFNVDVDPTLLPVLAQLRLERLSAVLGDLFPTPSAPNFAHPLFANLTHLDVLDWRDGGWAGWIGLRALPRLTHLSFNDDISNSVCEGALEHCAQLRVLVIVWTNHATMQADPYDRTGLGEDQRFVMIVVNEYLRDWEAGAGGGEDYWARAEVWVQKRQAGAVKGHLIRKDEATE</sequence>
<evidence type="ECO:0000313" key="1">
    <source>
        <dbReference type="EMBL" id="KAJ7773985.1"/>
    </source>
</evidence>
<comment type="caution">
    <text evidence="1">The sequence shown here is derived from an EMBL/GenBank/DDBJ whole genome shotgun (WGS) entry which is preliminary data.</text>
</comment>